<dbReference type="InterPro" id="IPR022521">
    <property type="entry name" value="Rv3660c"/>
</dbReference>
<dbReference type="Gene3D" id="3.40.50.300">
    <property type="entry name" value="P-loop containing nucleotide triphosphate hydrolases"/>
    <property type="match status" value="1"/>
</dbReference>
<sequence length="359" mass="37749">MTSPAMIVSADPATVDDLLRLAAAAAAPIEVARDLDQARPGWHASSLVLVGADLAKSLAATPFQRRADVVLVAPATDTEEVYKLAVQIGAQELAELPRDEAWLIDALATAAEPVNGCGTTICLTGSVGGAGVSVLSAGLGLSAARQGLRTLLIDGDPLGGGLDLVLGLEHHDGARWPDFADRRGRLSPSTLREALPGLGDLSVLSWQRKEPVRVSEEAVHSLIDAAVRGYDLVVVDVPRYVGELGRTALRAADTAFLLVPAEVRATMAAEVLTSMLRRDTTDLRLIVRGPAPGGLTTNVMAEALNLPLAGMLERDRRLPAALDQGDFVRATRRGPLSEFCAGLIYDLGIEPQETTKEAA</sequence>
<gene>
    <name evidence="2" type="ORF">GCM10010411_64160</name>
</gene>
<organism evidence="2 3">
    <name type="scientific">Actinomadura fulvescens</name>
    <dbReference type="NCBI Taxonomy" id="46160"/>
    <lineage>
        <taxon>Bacteria</taxon>
        <taxon>Bacillati</taxon>
        <taxon>Actinomycetota</taxon>
        <taxon>Actinomycetes</taxon>
        <taxon>Streptosporangiales</taxon>
        <taxon>Thermomonosporaceae</taxon>
        <taxon>Actinomadura</taxon>
    </lineage>
</organism>
<dbReference type="InterPro" id="IPR059050">
    <property type="entry name" value="Rv3660c_N"/>
</dbReference>
<proteinExistence type="predicted"/>
<evidence type="ECO:0000313" key="3">
    <source>
        <dbReference type="Proteomes" id="UP001501509"/>
    </source>
</evidence>
<dbReference type="Proteomes" id="UP001501509">
    <property type="component" value="Unassembled WGS sequence"/>
</dbReference>
<name>A0ABN3Q7M4_9ACTN</name>
<keyword evidence="3" id="KW-1185">Reference proteome</keyword>
<dbReference type="InterPro" id="IPR017746">
    <property type="entry name" value="Cellulose_synthase_operon_BcsQ"/>
</dbReference>
<reference evidence="2 3" key="1">
    <citation type="journal article" date="2019" name="Int. J. Syst. Evol. Microbiol.">
        <title>The Global Catalogue of Microorganisms (GCM) 10K type strain sequencing project: providing services to taxonomists for standard genome sequencing and annotation.</title>
        <authorList>
            <consortium name="The Broad Institute Genomics Platform"/>
            <consortium name="The Broad Institute Genome Sequencing Center for Infectious Disease"/>
            <person name="Wu L."/>
            <person name="Ma J."/>
        </authorList>
    </citation>
    <scope>NUCLEOTIDE SEQUENCE [LARGE SCALE GENOMIC DNA]</scope>
    <source>
        <strain evidence="2 3">JCM 6833</strain>
    </source>
</reference>
<feature type="domain" description="Rv3660c-like CheY-like N-terminal" evidence="1">
    <location>
        <begin position="9"/>
        <end position="113"/>
    </location>
</feature>
<dbReference type="Pfam" id="PF06564">
    <property type="entry name" value="CBP_BcsQ"/>
    <property type="match status" value="1"/>
</dbReference>
<dbReference type="PANTHER" id="PTHR43384:SF11">
    <property type="entry name" value="SEPTUM SITE DETERMINING PROTEIN"/>
    <property type="match status" value="1"/>
</dbReference>
<comment type="caution">
    <text evidence="2">The sequence shown here is derived from an EMBL/GenBank/DDBJ whole genome shotgun (WGS) entry which is preliminary data.</text>
</comment>
<dbReference type="SUPFAM" id="SSF52540">
    <property type="entry name" value="P-loop containing nucleoside triphosphate hydrolases"/>
    <property type="match status" value="1"/>
</dbReference>
<dbReference type="InterPro" id="IPR050625">
    <property type="entry name" value="ParA/MinD_ATPase"/>
</dbReference>
<evidence type="ECO:0000259" key="1">
    <source>
        <dbReference type="Pfam" id="PF26563"/>
    </source>
</evidence>
<accession>A0ABN3Q7M4</accession>
<dbReference type="NCBIfam" id="TIGR03815">
    <property type="entry name" value="CpaE_hom_Actino"/>
    <property type="match status" value="1"/>
</dbReference>
<dbReference type="InterPro" id="IPR027417">
    <property type="entry name" value="P-loop_NTPase"/>
</dbReference>
<dbReference type="Pfam" id="PF26563">
    <property type="entry name" value="Rv3660c_N"/>
    <property type="match status" value="1"/>
</dbReference>
<protein>
    <submittedName>
        <fullName evidence="2">Septum formation initiator</fullName>
    </submittedName>
</protein>
<dbReference type="PANTHER" id="PTHR43384">
    <property type="entry name" value="SEPTUM SITE-DETERMINING PROTEIN MIND HOMOLOG, CHLOROPLASTIC-RELATED"/>
    <property type="match status" value="1"/>
</dbReference>
<dbReference type="RefSeq" id="WP_344546216.1">
    <property type="nucleotide sequence ID" value="NZ_BAAATD010000009.1"/>
</dbReference>
<dbReference type="EMBL" id="BAAATD010000009">
    <property type="protein sequence ID" value="GAA2619555.1"/>
    <property type="molecule type" value="Genomic_DNA"/>
</dbReference>
<evidence type="ECO:0000313" key="2">
    <source>
        <dbReference type="EMBL" id="GAA2619555.1"/>
    </source>
</evidence>